<accession>A0A8T0VPP6</accession>
<keyword evidence="2" id="KW-1185">Reference proteome</keyword>
<dbReference type="AlphaFoldDB" id="A0A8T0VPP6"/>
<evidence type="ECO:0000313" key="1">
    <source>
        <dbReference type="EMBL" id="KAG2638801.1"/>
    </source>
</evidence>
<reference evidence="1" key="1">
    <citation type="submission" date="2020-05" db="EMBL/GenBank/DDBJ databases">
        <title>WGS assembly of Panicum virgatum.</title>
        <authorList>
            <person name="Lovell J.T."/>
            <person name="Jenkins J."/>
            <person name="Shu S."/>
            <person name="Juenger T.E."/>
            <person name="Schmutz J."/>
        </authorList>
    </citation>
    <scope>NUCLEOTIDE SEQUENCE</scope>
    <source>
        <strain evidence="1">AP13</strain>
    </source>
</reference>
<organism evidence="1 2">
    <name type="scientific">Panicum virgatum</name>
    <name type="common">Blackwell switchgrass</name>
    <dbReference type="NCBI Taxonomy" id="38727"/>
    <lineage>
        <taxon>Eukaryota</taxon>
        <taxon>Viridiplantae</taxon>
        <taxon>Streptophyta</taxon>
        <taxon>Embryophyta</taxon>
        <taxon>Tracheophyta</taxon>
        <taxon>Spermatophyta</taxon>
        <taxon>Magnoliopsida</taxon>
        <taxon>Liliopsida</taxon>
        <taxon>Poales</taxon>
        <taxon>Poaceae</taxon>
        <taxon>PACMAD clade</taxon>
        <taxon>Panicoideae</taxon>
        <taxon>Panicodae</taxon>
        <taxon>Paniceae</taxon>
        <taxon>Panicinae</taxon>
        <taxon>Panicum</taxon>
        <taxon>Panicum sect. Hiantes</taxon>
    </lineage>
</organism>
<dbReference type="EMBL" id="CM029040">
    <property type="protein sequence ID" value="KAG2638801.1"/>
    <property type="molecule type" value="Genomic_DNA"/>
</dbReference>
<gene>
    <name evidence="1" type="ORF">PVAP13_2NG640201</name>
</gene>
<sequence>MNTSMGSEARWTRACAACSSSFVRTGSLPSSSTTSILSPISSPLLPEQDLIVVAVGADNLVVVAAGAEDIVAVAIAVGADDLVAIAVGPEDLVAVAVAIGVDDLVAVAAVVDDLIAVGANFSSGGGASHGSRKEKKLGGLDAEGRDLYAFEGCSFSVGQFIPRLNEQRVPRHTDAATPYKNKKAENGRAPNKRLIYKNGGSINYHVIES</sequence>
<dbReference type="Proteomes" id="UP000823388">
    <property type="component" value="Chromosome 2N"/>
</dbReference>
<proteinExistence type="predicted"/>
<comment type="caution">
    <text evidence="1">The sequence shown here is derived from an EMBL/GenBank/DDBJ whole genome shotgun (WGS) entry which is preliminary data.</text>
</comment>
<protein>
    <submittedName>
        <fullName evidence="1">Uncharacterized protein</fullName>
    </submittedName>
</protein>
<evidence type="ECO:0000313" key="2">
    <source>
        <dbReference type="Proteomes" id="UP000823388"/>
    </source>
</evidence>
<name>A0A8T0VPP6_PANVG</name>